<keyword evidence="3" id="KW-1185">Reference proteome</keyword>
<proteinExistence type="predicted"/>
<evidence type="ECO:0000313" key="3">
    <source>
        <dbReference type="Proteomes" id="UP001162162"/>
    </source>
</evidence>
<dbReference type="Proteomes" id="UP001162162">
    <property type="component" value="Unassembled WGS sequence"/>
</dbReference>
<feature type="transmembrane region" description="Helical" evidence="1">
    <location>
        <begin position="155"/>
        <end position="172"/>
    </location>
</feature>
<comment type="caution">
    <text evidence="2">The sequence shown here is derived from an EMBL/GenBank/DDBJ whole genome shotgun (WGS) entry which is preliminary data.</text>
</comment>
<protein>
    <recommendedName>
        <fullName evidence="4">DDE-1 domain-containing protein</fullName>
    </recommendedName>
</protein>
<dbReference type="EMBL" id="JAPWTK010000117">
    <property type="protein sequence ID" value="KAJ8949484.1"/>
    <property type="molecule type" value="Genomic_DNA"/>
</dbReference>
<sequence length="179" mass="20312">MDRNPNITKRKAQAMNPARAQKLNKTIVGDYFKKVEQIINELDIKSNPQNLFNMDEKWCRLTIHHQQSVLAQKGTKHVHLVSPEHAENVTIVGCCNAIGNSIPPMIIFKGKRLKPELADNLPPGSIVGMAPRGSMTTELFIEFVRHLARYKGHTLFYLCLMELHVISTMILLKPQMNTT</sequence>
<evidence type="ECO:0000313" key="2">
    <source>
        <dbReference type="EMBL" id="KAJ8949484.1"/>
    </source>
</evidence>
<name>A0AAV8YCU9_9CUCU</name>
<keyword evidence="1" id="KW-0812">Transmembrane</keyword>
<evidence type="ECO:0008006" key="4">
    <source>
        <dbReference type="Google" id="ProtNLM"/>
    </source>
</evidence>
<dbReference type="AlphaFoldDB" id="A0AAV8YCU9"/>
<gene>
    <name evidence="2" type="ORF">NQ318_005951</name>
</gene>
<organism evidence="2 3">
    <name type="scientific">Aromia moschata</name>
    <dbReference type="NCBI Taxonomy" id="1265417"/>
    <lineage>
        <taxon>Eukaryota</taxon>
        <taxon>Metazoa</taxon>
        <taxon>Ecdysozoa</taxon>
        <taxon>Arthropoda</taxon>
        <taxon>Hexapoda</taxon>
        <taxon>Insecta</taxon>
        <taxon>Pterygota</taxon>
        <taxon>Neoptera</taxon>
        <taxon>Endopterygota</taxon>
        <taxon>Coleoptera</taxon>
        <taxon>Polyphaga</taxon>
        <taxon>Cucujiformia</taxon>
        <taxon>Chrysomeloidea</taxon>
        <taxon>Cerambycidae</taxon>
        <taxon>Cerambycinae</taxon>
        <taxon>Callichromatini</taxon>
        <taxon>Aromia</taxon>
    </lineage>
</organism>
<keyword evidence="1" id="KW-0472">Membrane</keyword>
<reference evidence="2" key="1">
    <citation type="journal article" date="2023" name="Insect Mol. Biol.">
        <title>Genome sequencing provides insights into the evolution of gene families encoding plant cell wall-degrading enzymes in longhorned beetles.</title>
        <authorList>
            <person name="Shin N.R."/>
            <person name="Okamura Y."/>
            <person name="Kirsch R."/>
            <person name="Pauchet Y."/>
        </authorList>
    </citation>
    <scope>NUCLEOTIDE SEQUENCE</scope>
    <source>
        <strain evidence="2">AMC_N1</strain>
    </source>
</reference>
<keyword evidence="1" id="KW-1133">Transmembrane helix</keyword>
<accession>A0AAV8YCU9</accession>
<evidence type="ECO:0000256" key="1">
    <source>
        <dbReference type="SAM" id="Phobius"/>
    </source>
</evidence>